<accession>A0A9P0CZJ1</accession>
<name>A0A9P0CZJ1_9CUCU</name>
<gene>
    <name evidence="1" type="ORF">PSYICH_LOCUS10950</name>
</gene>
<evidence type="ECO:0000313" key="1">
    <source>
        <dbReference type="EMBL" id="CAH1111346.1"/>
    </source>
</evidence>
<organism evidence="1 2">
    <name type="scientific">Psylliodes chrysocephalus</name>
    <dbReference type="NCBI Taxonomy" id="3402493"/>
    <lineage>
        <taxon>Eukaryota</taxon>
        <taxon>Metazoa</taxon>
        <taxon>Ecdysozoa</taxon>
        <taxon>Arthropoda</taxon>
        <taxon>Hexapoda</taxon>
        <taxon>Insecta</taxon>
        <taxon>Pterygota</taxon>
        <taxon>Neoptera</taxon>
        <taxon>Endopterygota</taxon>
        <taxon>Coleoptera</taxon>
        <taxon>Polyphaga</taxon>
        <taxon>Cucujiformia</taxon>
        <taxon>Chrysomeloidea</taxon>
        <taxon>Chrysomelidae</taxon>
        <taxon>Galerucinae</taxon>
        <taxon>Alticini</taxon>
        <taxon>Psylliodes</taxon>
    </lineage>
</organism>
<dbReference type="EMBL" id="OV651817">
    <property type="protein sequence ID" value="CAH1111346.1"/>
    <property type="molecule type" value="Genomic_DNA"/>
</dbReference>
<keyword evidence="2" id="KW-1185">Reference proteome</keyword>
<dbReference type="OrthoDB" id="6782214at2759"/>
<dbReference type="Proteomes" id="UP001153636">
    <property type="component" value="Chromosome 5"/>
</dbReference>
<proteinExistence type="predicted"/>
<dbReference type="AlphaFoldDB" id="A0A9P0CZJ1"/>
<reference evidence="1" key="1">
    <citation type="submission" date="2022-01" db="EMBL/GenBank/DDBJ databases">
        <authorList>
            <person name="King R."/>
        </authorList>
    </citation>
    <scope>NUCLEOTIDE SEQUENCE</scope>
</reference>
<protein>
    <submittedName>
        <fullName evidence="1">Uncharacterized protein</fullName>
    </submittedName>
</protein>
<evidence type="ECO:0000313" key="2">
    <source>
        <dbReference type="Proteomes" id="UP001153636"/>
    </source>
</evidence>
<sequence length="126" mass="14303">MATSNVTAVNSLCKKCKTVPNSEVTDEFLIMYCDKNENKTGDSVDTAFFDAVESITADENKNVFFNYIIRQKDTLISELKDKIQVLNQHTILLNKFNFSNQATLQDEVDKSNDLNKKCLNAVIKKK</sequence>